<keyword evidence="3" id="KW-1185">Reference proteome</keyword>
<dbReference type="InterPro" id="IPR025714">
    <property type="entry name" value="Methyltranfer_dom"/>
</dbReference>
<keyword evidence="2" id="KW-0808">Transferase</keyword>
<evidence type="ECO:0000313" key="2">
    <source>
        <dbReference type="EMBL" id="MCJ2542342.1"/>
    </source>
</evidence>
<dbReference type="GO" id="GO:0032259">
    <property type="term" value="P:methylation"/>
    <property type="evidence" value="ECO:0007669"/>
    <property type="project" value="UniProtKB-KW"/>
</dbReference>
<name>A0ABT0C983_THEVL</name>
<dbReference type="InterPro" id="IPR029063">
    <property type="entry name" value="SAM-dependent_MTases_sf"/>
</dbReference>
<dbReference type="Proteomes" id="UP000830835">
    <property type="component" value="Unassembled WGS sequence"/>
</dbReference>
<protein>
    <submittedName>
        <fullName evidence="2">Class I SAM-dependent methyltransferase</fullName>
    </submittedName>
</protein>
<feature type="domain" description="Methyltransferase" evidence="1">
    <location>
        <begin position="58"/>
        <end position="181"/>
    </location>
</feature>
<dbReference type="RefSeq" id="WP_244349573.1">
    <property type="nucleotide sequence ID" value="NZ_JAFIRA010000009.1"/>
</dbReference>
<sequence length="423" mass="48109">MASRTLSASERALTLYEALPYPNVPLSQTARNALPEMFKMSYTTAQYVRTHAVIEPEGKVLLNAGCGSGWETLMMAEANPGAKIVAFDLSPASVKLTEERLRYHGFTDTEFYVLNLLELDRLGIQFDFISLNDVLYLLEDPTDGLRAMKRVLKPEGIIRANLHHRYQRQVFFRMQEAFQMVGQFDVAPATGAKNVREFMGSLQEEVAKGVLWNPASYTEDPAILNNYLLSNDKGFTIPELFEMLRQAGLGFLSLVDMPDWSVESLFKEVPEFVRRKLEAMSPMERLQLYELIRPAHRLIDFWVDHAGSSLVFPWSDEDWLEGSVQFNPILLDSPRFHQEYTKALQENRPYEMQWTGATHGRITLPADKLKWLAPLLQGPTPVREVIQGVVELGSLEAEKAADEVLTYLTALEDFLFILLQPSL</sequence>
<dbReference type="PANTHER" id="PTHR45128:SF1">
    <property type="entry name" value="S-ADENOSYLMETHIONINE-DEPENDENT METHYLTRANSFERASE RV2258C"/>
    <property type="match status" value="1"/>
</dbReference>
<dbReference type="CDD" id="cd02440">
    <property type="entry name" value="AdoMet_MTases"/>
    <property type="match status" value="1"/>
</dbReference>
<evidence type="ECO:0000259" key="1">
    <source>
        <dbReference type="Pfam" id="PF13847"/>
    </source>
</evidence>
<accession>A0ABT0C983</accession>
<keyword evidence="2" id="KW-0489">Methyltransferase</keyword>
<dbReference type="InterPro" id="IPR053173">
    <property type="entry name" value="SAM-binding_MTase"/>
</dbReference>
<dbReference type="PANTHER" id="PTHR45128">
    <property type="entry name" value="METHYLTRANSFERASE TYPE 11"/>
    <property type="match status" value="1"/>
</dbReference>
<dbReference type="SUPFAM" id="SSF53335">
    <property type="entry name" value="S-adenosyl-L-methionine-dependent methyltransferases"/>
    <property type="match status" value="1"/>
</dbReference>
<evidence type="ECO:0000313" key="3">
    <source>
        <dbReference type="Proteomes" id="UP000830835"/>
    </source>
</evidence>
<dbReference type="GO" id="GO:0008168">
    <property type="term" value="F:methyltransferase activity"/>
    <property type="evidence" value="ECO:0007669"/>
    <property type="project" value="UniProtKB-KW"/>
</dbReference>
<dbReference type="EMBL" id="JAFIRA010000009">
    <property type="protein sequence ID" value="MCJ2542342.1"/>
    <property type="molecule type" value="Genomic_DNA"/>
</dbReference>
<gene>
    <name evidence="2" type="ORF">JX360_05380</name>
</gene>
<comment type="caution">
    <text evidence="2">The sequence shown here is derived from an EMBL/GenBank/DDBJ whole genome shotgun (WGS) entry which is preliminary data.</text>
</comment>
<organism evidence="2 3">
    <name type="scientific">Thermostichus vulcanus str. 'Rupite'</name>
    <dbReference type="NCBI Taxonomy" id="2813851"/>
    <lineage>
        <taxon>Bacteria</taxon>
        <taxon>Bacillati</taxon>
        <taxon>Cyanobacteriota</taxon>
        <taxon>Cyanophyceae</taxon>
        <taxon>Thermostichales</taxon>
        <taxon>Thermostichaceae</taxon>
        <taxon>Thermostichus</taxon>
    </lineage>
</organism>
<dbReference type="Pfam" id="PF13847">
    <property type="entry name" value="Methyltransf_31"/>
    <property type="match status" value="1"/>
</dbReference>
<reference evidence="2" key="1">
    <citation type="submission" date="2021-02" db="EMBL/GenBank/DDBJ databases">
        <title>The CRISPR/cas machinery reduction and long-range gene transfer in the hot spring cyanobacterium Synechococcus.</title>
        <authorList>
            <person name="Dvorak P."/>
            <person name="Jahodarova E."/>
            <person name="Hasler P."/>
            <person name="Poulickova A."/>
        </authorList>
    </citation>
    <scope>NUCLEOTIDE SEQUENCE</scope>
    <source>
        <strain evidence="2">Rupite</strain>
    </source>
</reference>
<dbReference type="Gene3D" id="3.40.50.150">
    <property type="entry name" value="Vaccinia Virus protein VP39"/>
    <property type="match status" value="1"/>
</dbReference>
<proteinExistence type="predicted"/>